<name>A0A0K3C9M4_RHOTO</name>
<feature type="region of interest" description="Disordered" evidence="5">
    <location>
        <begin position="1"/>
        <end position="64"/>
    </location>
</feature>
<dbReference type="PANTHER" id="PTHR21008">
    <property type="entry name" value="S-ADENOSYLMETHIONINE SENSOR UPSTREAM OF MTORC1-RELATED"/>
    <property type="match status" value="1"/>
</dbReference>
<dbReference type="AlphaFoldDB" id="A0A0K3C9M4"/>
<dbReference type="Proteomes" id="UP000239560">
    <property type="component" value="Unassembled WGS sequence"/>
</dbReference>
<dbReference type="CDD" id="cd02440">
    <property type="entry name" value="AdoMet_MTases"/>
    <property type="match status" value="1"/>
</dbReference>
<dbReference type="Pfam" id="PF11968">
    <property type="entry name" value="Bmt2"/>
    <property type="match status" value="1"/>
</dbReference>
<evidence type="ECO:0000313" key="8">
    <source>
        <dbReference type="Proteomes" id="UP000199069"/>
    </source>
</evidence>
<dbReference type="GO" id="GO:0016433">
    <property type="term" value="F:rRNA (adenine) methyltransferase activity"/>
    <property type="evidence" value="ECO:0007669"/>
    <property type="project" value="UniProtKB-UniRule"/>
</dbReference>
<sequence length="361" mass="40268">MPHTNSQYAKDRKVSRPGKKPAFLNKAKSKKSKSSTTASLSSAKSAAVDSAPLDPSIPANRQEQTALIRAFHAIEKKLASPGLTDPEERKKLLEERERLGGLKTYQEASVHGGDKSRGGESSKWLVKQIKELKIGLDVNKEKETKKVEPMILEDGTKVWPKVERRKLRLLDVGAIAGTAYAGYPWISTTSIDLNPQAPHVLKYNFFDFPVPQTEEEKFDIVALSLVINFEGSLVNRGHMLLHAHDYLLPNGYLYIVLPLPCLTNSRYLSHDRFSSILDSTGWDVVRKHDSAKLTYWLVRRKEGDGAKGDGKVWKREEVRSGIGRNNFVIVVKPGTEVERGVANAEQADAEQADAEEAKEQE</sequence>
<feature type="binding site" evidence="4">
    <location>
        <position position="192"/>
    </location>
    <ligand>
        <name>S-adenosyl-L-methionine</name>
        <dbReference type="ChEBI" id="CHEBI:59789"/>
    </ligand>
</feature>
<comment type="subcellular location">
    <subcellularLocation>
        <location evidence="4">Nucleus</location>
        <location evidence="4">Nucleolus</location>
    </subcellularLocation>
</comment>
<dbReference type="Proteomes" id="UP000199069">
    <property type="component" value="Unassembled WGS sequence"/>
</dbReference>
<keyword evidence="8" id="KW-1185">Reference proteome</keyword>
<comment type="function">
    <text evidence="4">S-adenosyl-L-methionine-dependent methyltransferase that specifically methylates the N(1) position of an adenine present in helix 65 in 25S rRNA.</text>
</comment>
<dbReference type="OMA" id="FHRTSKW"/>
<keyword evidence="1 4" id="KW-0489">Methyltransferase</keyword>
<evidence type="ECO:0000256" key="3">
    <source>
        <dbReference type="ARBA" id="ARBA00022691"/>
    </source>
</evidence>
<reference evidence="6 8" key="1">
    <citation type="submission" date="2015-07" db="EMBL/GenBank/DDBJ databases">
        <authorList>
            <person name="Cajimat M.N.B."/>
            <person name="Milazzo M.L."/>
            <person name="Fulhorst C.F."/>
        </authorList>
    </citation>
    <scope>NUCLEOTIDE SEQUENCE [LARGE SCALE GENOMIC DNA]</scope>
    <source>
        <strain evidence="6">Single colony</strain>
    </source>
</reference>
<feature type="binding site" evidence="4">
    <location>
        <position position="173"/>
    </location>
    <ligand>
        <name>S-adenosyl-L-methionine</name>
        <dbReference type="ChEBI" id="CHEBI:59789"/>
    </ligand>
</feature>
<evidence type="ECO:0000256" key="5">
    <source>
        <dbReference type="SAM" id="MobiDB-lite"/>
    </source>
</evidence>
<dbReference type="EC" id="2.1.1.-" evidence="4"/>
<dbReference type="PANTHER" id="PTHR21008:SF1">
    <property type="entry name" value="25S RRNA (ADENINE(2142)-N(1))-METHYLTRANSFERASE"/>
    <property type="match status" value="1"/>
</dbReference>
<dbReference type="STRING" id="5286.A0A0K3C9M4"/>
<keyword evidence="2 4" id="KW-0808">Transferase</keyword>
<dbReference type="EMBL" id="CWKI01000002">
    <property type="protein sequence ID" value="CTR05235.1"/>
    <property type="molecule type" value="Genomic_DNA"/>
</dbReference>
<dbReference type="GO" id="GO:0005730">
    <property type="term" value="C:nucleolus"/>
    <property type="evidence" value="ECO:0007669"/>
    <property type="project" value="UniProtKB-SubCell"/>
</dbReference>
<accession>A0A0K3C9M4</accession>
<proteinExistence type="inferred from homology"/>
<evidence type="ECO:0000313" key="7">
    <source>
        <dbReference type="EMBL" id="PRQ76790.1"/>
    </source>
</evidence>
<comment type="similarity">
    <text evidence="4">Belongs to the BMT2 family.</text>
</comment>
<keyword evidence="4" id="KW-0539">Nucleus</keyword>
<evidence type="ECO:0000313" key="9">
    <source>
        <dbReference type="Proteomes" id="UP000239560"/>
    </source>
</evidence>
<gene>
    <name evidence="6" type="primary">FGENESH: predicted gene_2.265</name>
    <name evidence="7" type="ORF">AAT19DRAFT_12208</name>
    <name evidence="6" type="ORF">BN2166_0010960</name>
</gene>
<dbReference type="EMBL" id="LCTV02000002">
    <property type="protein sequence ID" value="PRQ76790.1"/>
    <property type="molecule type" value="Genomic_DNA"/>
</dbReference>
<keyword evidence="3 4" id="KW-0949">S-adenosyl-L-methionine</keyword>
<evidence type="ECO:0000256" key="2">
    <source>
        <dbReference type="ARBA" id="ARBA00022679"/>
    </source>
</evidence>
<evidence type="ECO:0000256" key="4">
    <source>
        <dbReference type="HAMAP-Rule" id="MF_03044"/>
    </source>
</evidence>
<dbReference type="SUPFAM" id="SSF53335">
    <property type="entry name" value="S-adenosyl-L-methionine-dependent methyltransferases"/>
    <property type="match status" value="1"/>
</dbReference>
<organism evidence="6 8">
    <name type="scientific">Rhodotorula toruloides</name>
    <name type="common">Yeast</name>
    <name type="synonym">Rhodosporidium toruloides</name>
    <dbReference type="NCBI Taxonomy" id="5286"/>
    <lineage>
        <taxon>Eukaryota</taxon>
        <taxon>Fungi</taxon>
        <taxon>Dikarya</taxon>
        <taxon>Basidiomycota</taxon>
        <taxon>Pucciniomycotina</taxon>
        <taxon>Microbotryomycetes</taxon>
        <taxon>Sporidiobolales</taxon>
        <taxon>Sporidiobolaceae</taxon>
        <taxon>Rhodotorula</taxon>
    </lineage>
</organism>
<dbReference type="OrthoDB" id="5954793at2759"/>
<feature type="region of interest" description="Disordered" evidence="5">
    <location>
        <begin position="340"/>
        <end position="361"/>
    </location>
</feature>
<evidence type="ECO:0000313" key="6">
    <source>
        <dbReference type="EMBL" id="CTR05235.1"/>
    </source>
</evidence>
<feature type="compositionally biased region" description="Low complexity" evidence="5">
    <location>
        <begin position="34"/>
        <end position="51"/>
    </location>
</feature>
<dbReference type="InterPro" id="IPR029063">
    <property type="entry name" value="SAM-dependent_MTases_sf"/>
</dbReference>
<dbReference type="Gene3D" id="3.40.50.150">
    <property type="entry name" value="Vaccinia Virus protein VP39"/>
    <property type="match status" value="1"/>
</dbReference>
<evidence type="ECO:0000256" key="1">
    <source>
        <dbReference type="ARBA" id="ARBA00022603"/>
    </source>
</evidence>
<reference evidence="7 9" key="2">
    <citation type="journal article" date="2018" name="Elife">
        <title>Functional genomics of lipid metabolism in the oleaginous yeast Rhodosporidium toruloides.</title>
        <authorList>
            <person name="Coradetti S.T."/>
            <person name="Pinel D."/>
            <person name="Geiselman G."/>
            <person name="Ito M."/>
            <person name="Mondo S."/>
            <person name="Reilly M.C."/>
            <person name="Cheng Y.F."/>
            <person name="Bauer S."/>
            <person name="Grigoriev I."/>
            <person name="Gladden J.M."/>
            <person name="Simmons B.A."/>
            <person name="Brem R."/>
            <person name="Arkin A.P."/>
            <person name="Skerker J.M."/>
        </authorList>
    </citation>
    <scope>NUCLEOTIDE SEQUENCE [LARGE SCALE GENOMIC DNA]</scope>
    <source>
        <strain evidence="7 9">NBRC 0880</strain>
    </source>
</reference>
<dbReference type="InterPro" id="IPR021867">
    <property type="entry name" value="Bmt2/SAMTOR"/>
</dbReference>
<dbReference type="HAMAP" id="MF_03044">
    <property type="entry name" value="BMT2"/>
    <property type="match status" value="1"/>
</dbReference>
<protein>
    <recommendedName>
        <fullName evidence="4">25S rRNA adenine-N(1) methyltransferase</fullName>
        <ecNumber evidence="4">2.1.1.-</ecNumber>
    </recommendedName>
</protein>